<evidence type="ECO:0000256" key="3">
    <source>
        <dbReference type="RuleBase" id="RU361153"/>
    </source>
</evidence>
<feature type="chain" id="PRO_5042051728" evidence="4">
    <location>
        <begin position="20"/>
        <end position="323"/>
    </location>
</feature>
<evidence type="ECO:0000256" key="1">
    <source>
        <dbReference type="ARBA" id="ARBA00022801"/>
    </source>
</evidence>
<dbReference type="Pfam" id="PF00150">
    <property type="entry name" value="Cellulase"/>
    <property type="match status" value="1"/>
</dbReference>
<protein>
    <submittedName>
        <fullName evidence="6">Glycoside hydrolase family 5 protein</fullName>
    </submittedName>
</protein>
<accession>A0AAE3SHF9</accession>
<keyword evidence="4" id="KW-0732">Signal</keyword>
<keyword evidence="7" id="KW-1185">Reference proteome</keyword>
<evidence type="ECO:0000256" key="4">
    <source>
        <dbReference type="SAM" id="SignalP"/>
    </source>
</evidence>
<name>A0AAE3SHF9_9BACT</name>
<evidence type="ECO:0000313" key="7">
    <source>
        <dbReference type="Proteomes" id="UP001209229"/>
    </source>
</evidence>
<comment type="caution">
    <text evidence="6">The sequence shown here is derived from an EMBL/GenBank/DDBJ whole genome shotgun (WGS) entry which is preliminary data.</text>
</comment>
<dbReference type="EMBL" id="JAPDPJ010000121">
    <property type="protein sequence ID" value="MCW3789523.1"/>
    <property type="molecule type" value="Genomic_DNA"/>
</dbReference>
<organism evidence="6 7">
    <name type="scientific">Plebeiibacterium sediminum</name>
    <dbReference type="NCBI Taxonomy" id="2992112"/>
    <lineage>
        <taxon>Bacteria</taxon>
        <taxon>Pseudomonadati</taxon>
        <taxon>Bacteroidota</taxon>
        <taxon>Bacteroidia</taxon>
        <taxon>Marinilabiliales</taxon>
        <taxon>Marinilabiliaceae</taxon>
        <taxon>Plebeiibacterium</taxon>
    </lineage>
</organism>
<evidence type="ECO:0000313" key="6">
    <source>
        <dbReference type="EMBL" id="MCW3789523.1"/>
    </source>
</evidence>
<dbReference type="PROSITE" id="PS00659">
    <property type="entry name" value="GLYCOSYL_HYDROL_F5"/>
    <property type="match status" value="1"/>
</dbReference>
<dbReference type="Proteomes" id="UP001209229">
    <property type="component" value="Unassembled WGS sequence"/>
</dbReference>
<keyword evidence="2 3" id="KW-0326">Glycosidase</keyword>
<evidence type="ECO:0000256" key="2">
    <source>
        <dbReference type="ARBA" id="ARBA00023295"/>
    </source>
</evidence>
<proteinExistence type="inferred from homology"/>
<keyword evidence="1 3" id="KW-0378">Hydrolase</keyword>
<dbReference type="InterPro" id="IPR018087">
    <property type="entry name" value="Glyco_hydro_5_CS"/>
</dbReference>
<dbReference type="AlphaFoldDB" id="A0AAE3SHF9"/>
<evidence type="ECO:0000259" key="5">
    <source>
        <dbReference type="Pfam" id="PF00150"/>
    </source>
</evidence>
<dbReference type="GO" id="GO:0004553">
    <property type="term" value="F:hydrolase activity, hydrolyzing O-glycosyl compounds"/>
    <property type="evidence" value="ECO:0007669"/>
    <property type="project" value="InterPro"/>
</dbReference>
<sequence length="323" mass="36419">MKNLFSLFFFFFIAIHIYAQSPVEKNGALSVTGNKILNKNGDTVSLAGNSLFWSNTNWGGDKFYTKDVVKWLVNDWNTAIIRVAMGVEVNGGYLNDVTNKQKVKTIVNAAIENGIYVIIDWHSHHAEDYQNEAITFFKEMAQQYGKYENVIYEIYNEPLNNICWSKTIKPYAEAVINSIRTYDPDNLIVVGSPSWSQNVDIVSLDPITKYKNIAYSLHFYAGSHGDKLRQKAQKALDNGIALMVTEWGTVNADGDGKVAIKEVEAWMKFIADNQLIHCNWAVNNKKEGASILKPNTNIDGNWSDSDLTESGVIVKDIIKSWDK</sequence>
<dbReference type="GO" id="GO:0000272">
    <property type="term" value="P:polysaccharide catabolic process"/>
    <property type="evidence" value="ECO:0007669"/>
    <property type="project" value="InterPro"/>
</dbReference>
<dbReference type="InterPro" id="IPR017853">
    <property type="entry name" value="GH"/>
</dbReference>
<feature type="domain" description="Glycoside hydrolase family 5" evidence="5">
    <location>
        <begin position="38"/>
        <end position="285"/>
    </location>
</feature>
<dbReference type="InterPro" id="IPR001547">
    <property type="entry name" value="Glyco_hydro_5"/>
</dbReference>
<comment type="similarity">
    <text evidence="3">Belongs to the glycosyl hydrolase 5 (cellulase A) family.</text>
</comment>
<reference evidence="6" key="1">
    <citation type="submission" date="2022-10" db="EMBL/GenBank/DDBJ databases">
        <authorList>
            <person name="Yu W.X."/>
        </authorList>
    </citation>
    <scope>NUCLEOTIDE SEQUENCE</scope>
    <source>
        <strain evidence="6">AAT</strain>
    </source>
</reference>
<gene>
    <name evidence="6" type="ORF">OM075_23895</name>
</gene>
<dbReference type="RefSeq" id="WP_301193072.1">
    <property type="nucleotide sequence ID" value="NZ_JAPDPJ010000121.1"/>
</dbReference>
<feature type="signal peptide" evidence="4">
    <location>
        <begin position="1"/>
        <end position="19"/>
    </location>
</feature>
<dbReference type="PANTHER" id="PTHR34142:SF1">
    <property type="entry name" value="GLYCOSIDE HYDROLASE FAMILY 5 DOMAIN-CONTAINING PROTEIN"/>
    <property type="match status" value="1"/>
</dbReference>
<dbReference type="SUPFAM" id="SSF51445">
    <property type="entry name" value="(Trans)glycosidases"/>
    <property type="match status" value="1"/>
</dbReference>
<dbReference type="PANTHER" id="PTHR34142">
    <property type="entry name" value="ENDO-BETA-1,4-GLUCANASE A"/>
    <property type="match status" value="1"/>
</dbReference>
<dbReference type="Gene3D" id="3.20.20.80">
    <property type="entry name" value="Glycosidases"/>
    <property type="match status" value="1"/>
</dbReference>